<dbReference type="InterPro" id="IPR036737">
    <property type="entry name" value="OmpA-like_sf"/>
</dbReference>
<dbReference type="SUPFAM" id="SSF103088">
    <property type="entry name" value="OmpA-like"/>
    <property type="match status" value="1"/>
</dbReference>
<dbReference type="EMBL" id="NDXW01000001">
    <property type="protein sequence ID" value="RDH42127.1"/>
    <property type="molecule type" value="Genomic_DNA"/>
</dbReference>
<evidence type="ECO:0000313" key="4">
    <source>
        <dbReference type="Proteomes" id="UP000257039"/>
    </source>
</evidence>
<evidence type="ECO:0000256" key="1">
    <source>
        <dbReference type="PROSITE-ProRule" id="PRU00473"/>
    </source>
</evidence>
<gene>
    <name evidence="3" type="ORF">B9G39_00975</name>
</gene>
<keyword evidence="4" id="KW-1185">Reference proteome</keyword>
<evidence type="ECO:0000313" key="3">
    <source>
        <dbReference type="EMBL" id="RDH42127.1"/>
    </source>
</evidence>
<organism evidence="3 4">
    <name type="scientific">Zooshikella ganghwensis</name>
    <dbReference type="NCBI Taxonomy" id="202772"/>
    <lineage>
        <taxon>Bacteria</taxon>
        <taxon>Pseudomonadati</taxon>
        <taxon>Pseudomonadota</taxon>
        <taxon>Gammaproteobacteria</taxon>
        <taxon>Oceanospirillales</taxon>
        <taxon>Zooshikellaceae</taxon>
        <taxon>Zooshikella</taxon>
    </lineage>
</organism>
<reference evidence="3 4" key="1">
    <citation type="submission" date="2017-04" db="EMBL/GenBank/DDBJ databases">
        <title>Draft genome sequence of Zooshikella ganghwensis VG4 isolated from Red Sea sediments.</title>
        <authorList>
            <person name="Rehman Z."/>
            <person name="Alam I."/>
            <person name="Kamau A."/>
            <person name="Bajic V."/>
            <person name="Leiknes T."/>
        </authorList>
    </citation>
    <scope>NUCLEOTIDE SEQUENCE [LARGE SCALE GENOMIC DNA]</scope>
    <source>
        <strain evidence="3 4">VG4</strain>
    </source>
</reference>
<sequence length="1661" mass="190712">MAHAVFKLPVLYLVSADFDTNGNIIKNSLQPIPDTLFVTRRTSAQTNQEETVLWTTNHQGYVNLIQNTFIQGSREGRLFEHKQKLHIYFPHPKIISNIYCEHGEKNFIPEVQKLVTEDKLQQPGSSNQVTVLCDLPKKEYMRSPDDVDDDWYTEWYESVGDDYEVKAIIVPKVEVLIISFSDDLFKAAEVQLWPHGTDLTVENRVLAKYGGDNVQKPSSLIINTQRKQKIQEGLYNIRVTLSIDGTREVRNTGKKHAFQTDEDGLFYYELKEKITFAYKTPTADFCLINGDPIHLEEVMLKQFPDILKDVIKATRDMVKGESNETEAPAGLNAYMHDMNVRHDYSQKVAQIANVKPDELLKGFDAKSRIDAAKDILNQFLIDEQYHHTALVMHIAFEGHSLYESFDSLQKAYKLKKFHDDFTANSAAITRFLGHYSDILPDKLKTTLTENLEGLRVQNYNNNELRKAFDIKGWMRPQGAKELEKVNDAFPIAAKLGIPPRLLYTGMRAMSAWDIGTKLFEVYQEYGKLSKAKKKAKNAFNTYESCVLEYKKAIAEAGDPDVHKAEQQLKQIASRTKSSLPVKRIFKGGLIELRANIRFGLNQHTTTDIPVADIVALVNHFPKATLALHGHASPEGSDHYNMMLSKKRVDNIYNTFINSGIQKDKVSTDYSGETYPLKTKTGEINLKESRRVEVCVALPDAEFIFRPSREAMQVLEKYRFDQVNSDIGLDKQQKEMMMAVFNAAVGMAALVPQFALAATAVMLIEPVSKSIMSIAEYVDRSVMGSVITYWRAAKRLEGELDKRSKFNQRRIDASPDPSDQKDYIKYLNNQYRMRAEVLTALLKLIMRASYHYGKDSDSFFNDHNLADNPKLAEDCLKKFRVNEFIEFFVLNSEIWHYPHLVNFGYNLDQFWMDCLDMKDVWDVESWRQQAQKGFSDHPLIKRFIGAEAMAKAYTSRYLRKQMEPGALETPTQAKPSDVRSKYFIPCTFQQCFPIHGINSDNLSALMHNFDLNYARLESDIYKYTAMYVRPYGAIASDATSDKSWIMMEDYLKDHEGISPLDQVRIIVVLYKDKEYAEMTGKSGIRLERPLPIAIKPRRKLSWYVDVISDCVGPAFTDVCLKLSETQLLAHEQQYKGFHGVVLFPRFQYGAHVFPGTKPMSGKLTFDYHDQPHWRKHNRLEMSYTYDICIGDNKDSQREIRIEGNDHENNKPIHRISSASPYQMREEDRQKYIKKRPLFRTSFKLILDKERKHQLTHVQGSNNKGVFAEKSLLDKELMISQDKKLAYGKLFDGEVAAATLFKAGAKGVFKLSSTYNEKQPFDWTQPCYVGVVILSSKTNKETYEKRNRSWQEVPFSINQSEKQTKSNTGALQGTLFHAGQLKVFFKDAHRVTPGSYPSGVPSMSDYLRAVSLDNVQWQVEDTTQLSDTHDKRHIPELIALLNSKNKHDRQQVLEIIKKSLEKSTSLVMKSCDYDIYLAVTPLKYLAPTGKEINGLRPMGSVDNQRWETILGKVFDINLEKYGLLDDMQIRFNALKTVGDSGFTGDDKLLVKKGAEVNIKDDIPITFNPQKQPWFQEPDAEALVSVHETVDTIVKEKQYSKDNSKLPKVTQEGVEVILNWKEMWQLCKRLDGTKRRDYQLLHLKEWIKSADPNDHQKDGIKFFL</sequence>
<dbReference type="GO" id="GO:0016020">
    <property type="term" value="C:membrane"/>
    <property type="evidence" value="ECO:0007669"/>
    <property type="project" value="UniProtKB-UniRule"/>
</dbReference>
<proteinExistence type="predicted"/>
<dbReference type="CDD" id="cd07185">
    <property type="entry name" value="OmpA_C-like"/>
    <property type="match status" value="1"/>
</dbReference>
<dbReference type="InterPro" id="IPR006665">
    <property type="entry name" value="OmpA-like"/>
</dbReference>
<feature type="domain" description="OmpA-like" evidence="2">
    <location>
        <begin position="585"/>
        <end position="699"/>
    </location>
</feature>
<accession>A0A4P9VIV5</accession>
<dbReference type="PROSITE" id="PS51123">
    <property type="entry name" value="OMPA_2"/>
    <property type="match status" value="1"/>
</dbReference>
<dbReference type="Proteomes" id="UP000257039">
    <property type="component" value="Unassembled WGS sequence"/>
</dbReference>
<evidence type="ECO:0000259" key="2">
    <source>
        <dbReference type="PROSITE" id="PS51123"/>
    </source>
</evidence>
<dbReference type="Gene3D" id="3.30.1330.60">
    <property type="entry name" value="OmpA-like domain"/>
    <property type="match status" value="1"/>
</dbReference>
<dbReference type="RefSeq" id="WP_094785677.1">
    <property type="nucleotide sequence ID" value="NZ_NDXW01000001.1"/>
</dbReference>
<comment type="caution">
    <text evidence="3">The sequence shown here is derived from an EMBL/GenBank/DDBJ whole genome shotgun (WGS) entry which is preliminary data.</text>
</comment>
<name>A0A4P9VIV5_9GAMM</name>
<protein>
    <submittedName>
        <fullName evidence="3">OmpA family protein</fullName>
    </submittedName>
</protein>
<keyword evidence="1" id="KW-0472">Membrane</keyword>
<dbReference type="Pfam" id="PF00691">
    <property type="entry name" value="OmpA"/>
    <property type="match status" value="1"/>
</dbReference>